<dbReference type="EMBL" id="RJTW01000013">
    <property type="protein sequence ID" value="ROH86088.1"/>
    <property type="molecule type" value="Genomic_DNA"/>
</dbReference>
<accession>A0ABX9X264</accession>
<protein>
    <submittedName>
        <fullName evidence="2">Uncharacterized protein</fullName>
    </submittedName>
</protein>
<evidence type="ECO:0000313" key="2">
    <source>
        <dbReference type="EMBL" id="ROH86088.1"/>
    </source>
</evidence>
<keyword evidence="1" id="KW-0812">Transmembrane</keyword>
<sequence length="92" mass="11102">MKYPEKRIENFTIIENKIKLAVHYKKTAKDWFDAIAILVFGFCLFVATYFLISQGMKTMNYISLEVDLYLLFRQFYNLFQAFLEFCNLQKIF</sequence>
<reference evidence="2 3" key="1">
    <citation type="submission" date="2018-11" db="EMBL/GenBank/DDBJ databases">
        <title>Proposal to divide the Flavobacteriaceae and reorganize its genera based on Amino Acid Identity values calculated from whole genome sequences.</title>
        <authorList>
            <person name="Nicholson A.C."/>
            <person name="Gulvik C.A."/>
            <person name="Whitney A.M."/>
            <person name="Humrighouse B.W."/>
            <person name="Bell M."/>
            <person name="Holmes B."/>
            <person name="Steigerwalt A."/>
            <person name="Villarma A."/>
            <person name="Sheth M."/>
            <person name="Batra D."/>
            <person name="Pryor J."/>
            <person name="Bernardet J.-F."/>
            <person name="Hugo C."/>
            <person name="Kampfer P."/>
            <person name="Newman J."/>
            <person name="Mcquiston J.R."/>
        </authorList>
    </citation>
    <scope>NUCLEOTIDE SEQUENCE [LARGE SCALE GENOMIC DNA]</scope>
    <source>
        <strain evidence="2 3">G0235</strain>
    </source>
</reference>
<gene>
    <name evidence="2" type="ORF">EGI15_23025</name>
</gene>
<comment type="caution">
    <text evidence="2">The sequence shown here is derived from an EMBL/GenBank/DDBJ whole genome shotgun (WGS) entry which is preliminary data.</text>
</comment>
<keyword evidence="1" id="KW-0472">Membrane</keyword>
<dbReference type="GeneID" id="301715553"/>
<organism evidence="2 3">
    <name type="scientific">Chryseobacterium cucumeris</name>
    <dbReference type="NCBI Taxonomy" id="1813611"/>
    <lineage>
        <taxon>Bacteria</taxon>
        <taxon>Pseudomonadati</taxon>
        <taxon>Bacteroidota</taxon>
        <taxon>Flavobacteriia</taxon>
        <taxon>Flavobacteriales</taxon>
        <taxon>Weeksellaceae</taxon>
        <taxon>Chryseobacterium group</taxon>
        <taxon>Chryseobacterium</taxon>
    </lineage>
</organism>
<dbReference type="RefSeq" id="WP_123280027.1">
    <property type="nucleotide sequence ID" value="NZ_JALRGU010000467.1"/>
</dbReference>
<name>A0ABX9X264_9FLAO</name>
<keyword evidence="3" id="KW-1185">Reference proteome</keyword>
<feature type="transmembrane region" description="Helical" evidence="1">
    <location>
        <begin position="31"/>
        <end position="52"/>
    </location>
</feature>
<proteinExistence type="predicted"/>
<keyword evidence="1" id="KW-1133">Transmembrane helix</keyword>
<evidence type="ECO:0000256" key="1">
    <source>
        <dbReference type="SAM" id="Phobius"/>
    </source>
</evidence>
<evidence type="ECO:0000313" key="3">
    <source>
        <dbReference type="Proteomes" id="UP000281899"/>
    </source>
</evidence>
<dbReference type="Proteomes" id="UP000281899">
    <property type="component" value="Unassembled WGS sequence"/>
</dbReference>